<feature type="repeat" description="WD" evidence="3">
    <location>
        <begin position="979"/>
        <end position="1020"/>
    </location>
</feature>
<proteinExistence type="predicted"/>
<evidence type="ECO:0000256" key="4">
    <source>
        <dbReference type="SAM" id="Coils"/>
    </source>
</evidence>
<dbReference type="Pfam" id="PF24809">
    <property type="entry name" value="DUF7708"/>
    <property type="match status" value="1"/>
</dbReference>
<evidence type="ECO:0000256" key="2">
    <source>
        <dbReference type="ARBA" id="ARBA00022737"/>
    </source>
</evidence>
<keyword evidence="7" id="KW-1185">Reference proteome</keyword>
<dbReference type="InterPro" id="IPR020472">
    <property type="entry name" value="WD40_PAC1"/>
</dbReference>
<feature type="coiled-coil region" evidence="4">
    <location>
        <begin position="278"/>
        <end position="331"/>
    </location>
</feature>
<feature type="domain" description="NACHT" evidence="5">
    <location>
        <begin position="388"/>
        <end position="529"/>
    </location>
</feature>
<dbReference type="InterPro" id="IPR019775">
    <property type="entry name" value="WD40_repeat_CS"/>
</dbReference>
<dbReference type="InterPro" id="IPR056125">
    <property type="entry name" value="DUF7708"/>
</dbReference>
<keyword evidence="4" id="KW-0175">Coiled coil</keyword>
<dbReference type="InterPro" id="IPR056884">
    <property type="entry name" value="NPHP3-like_N"/>
</dbReference>
<dbReference type="Gene3D" id="3.40.50.300">
    <property type="entry name" value="P-loop containing nucleotide triphosphate hydrolases"/>
    <property type="match status" value="1"/>
</dbReference>
<dbReference type="PROSITE" id="PS50082">
    <property type="entry name" value="WD_REPEATS_2"/>
    <property type="match status" value="3"/>
</dbReference>
<dbReference type="SUPFAM" id="SSF52540">
    <property type="entry name" value="P-loop containing nucleoside triphosphate hydrolases"/>
    <property type="match status" value="1"/>
</dbReference>
<dbReference type="InterPro" id="IPR036322">
    <property type="entry name" value="WD40_repeat_dom_sf"/>
</dbReference>
<dbReference type="PROSITE" id="PS50837">
    <property type="entry name" value="NACHT"/>
    <property type="match status" value="1"/>
</dbReference>
<dbReference type="AlphaFoldDB" id="A0A9P7Y7P0"/>
<protein>
    <recommendedName>
        <fullName evidence="5">NACHT domain-containing protein</fullName>
    </recommendedName>
</protein>
<dbReference type="Gene3D" id="2.130.10.10">
    <property type="entry name" value="YVTN repeat-like/Quinoprotein amine dehydrogenase"/>
    <property type="match status" value="1"/>
</dbReference>
<dbReference type="Pfam" id="PF00400">
    <property type="entry name" value="WD40"/>
    <property type="match status" value="3"/>
</dbReference>
<dbReference type="InterPro" id="IPR007111">
    <property type="entry name" value="NACHT_NTPase"/>
</dbReference>
<dbReference type="InterPro" id="IPR027417">
    <property type="entry name" value="P-loop_NTPase"/>
</dbReference>
<dbReference type="PRINTS" id="PR00320">
    <property type="entry name" value="GPROTEINBRPT"/>
</dbReference>
<reference evidence="6" key="1">
    <citation type="journal article" date="2021" name="IMA Fungus">
        <title>Genomic characterization of three marine fungi, including Emericellopsis atlantica sp. nov. with signatures of a generalist lifestyle and marine biomass degradation.</title>
        <authorList>
            <person name="Hagestad O.C."/>
            <person name="Hou L."/>
            <person name="Andersen J.H."/>
            <person name="Hansen E.H."/>
            <person name="Altermark B."/>
            <person name="Li C."/>
            <person name="Kuhnert E."/>
            <person name="Cox R.J."/>
            <person name="Crous P.W."/>
            <person name="Spatafora J.W."/>
            <person name="Lail K."/>
            <person name="Amirebrahimi M."/>
            <person name="Lipzen A."/>
            <person name="Pangilinan J."/>
            <person name="Andreopoulos W."/>
            <person name="Hayes R.D."/>
            <person name="Ng V."/>
            <person name="Grigoriev I.V."/>
            <person name="Jackson S.A."/>
            <person name="Sutton T.D.S."/>
            <person name="Dobson A.D.W."/>
            <person name="Rama T."/>
        </authorList>
    </citation>
    <scope>NUCLEOTIDE SEQUENCE</scope>
    <source>
        <strain evidence="6">TRa018bII</strain>
    </source>
</reference>
<comment type="caution">
    <text evidence="6">The sequence shown here is derived from an EMBL/GenBank/DDBJ whole genome shotgun (WGS) entry which is preliminary data.</text>
</comment>
<name>A0A9P7Y7P0_9HELO</name>
<evidence type="ECO:0000313" key="6">
    <source>
        <dbReference type="EMBL" id="KAG9227960.1"/>
    </source>
</evidence>
<feature type="repeat" description="WD" evidence="3">
    <location>
        <begin position="1029"/>
        <end position="1063"/>
    </location>
</feature>
<dbReference type="SMART" id="SM00320">
    <property type="entry name" value="WD40"/>
    <property type="match status" value="3"/>
</dbReference>
<evidence type="ECO:0000313" key="7">
    <source>
        <dbReference type="Proteomes" id="UP000824998"/>
    </source>
</evidence>
<dbReference type="Proteomes" id="UP000824998">
    <property type="component" value="Unassembled WGS sequence"/>
</dbReference>
<dbReference type="SUPFAM" id="SSF50978">
    <property type="entry name" value="WD40 repeat-like"/>
    <property type="match status" value="1"/>
</dbReference>
<dbReference type="InterPro" id="IPR001680">
    <property type="entry name" value="WD40_rpt"/>
</dbReference>
<evidence type="ECO:0000256" key="1">
    <source>
        <dbReference type="ARBA" id="ARBA00022574"/>
    </source>
</evidence>
<evidence type="ECO:0000259" key="5">
    <source>
        <dbReference type="PROSITE" id="PS50837"/>
    </source>
</evidence>
<dbReference type="Pfam" id="PF24883">
    <property type="entry name" value="NPHP3_N"/>
    <property type="match status" value="1"/>
</dbReference>
<dbReference type="CDD" id="cd00200">
    <property type="entry name" value="WD40"/>
    <property type="match status" value="1"/>
</dbReference>
<keyword evidence="2" id="KW-0677">Repeat</keyword>
<organism evidence="6 7">
    <name type="scientific">Amylocarpus encephaloides</name>
    <dbReference type="NCBI Taxonomy" id="45428"/>
    <lineage>
        <taxon>Eukaryota</taxon>
        <taxon>Fungi</taxon>
        <taxon>Dikarya</taxon>
        <taxon>Ascomycota</taxon>
        <taxon>Pezizomycotina</taxon>
        <taxon>Leotiomycetes</taxon>
        <taxon>Helotiales</taxon>
        <taxon>Helotiales incertae sedis</taxon>
        <taxon>Amylocarpus</taxon>
    </lineage>
</organism>
<dbReference type="PROSITE" id="PS00678">
    <property type="entry name" value="WD_REPEATS_1"/>
    <property type="match status" value="1"/>
</dbReference>
<dbReference type="InterPro" id="IPR015943">
    <property type="entry name" value="WD40/YVTN_repeat-like_dom_sf"/>
</dbReference>
<dbReference type="EMBL" id="MU252350">
    <property type="protein sequence ID" value="KAG9227960.1"/>
    <property type="molecule type" value="Genomic_DNA"/>
</dbReference>
<sequence>MSGASPPTVKLGLKERFHRLKVRYRAPSPLLSTPPPIPVLASFTAYSPGSSLTQVLSASPSSASPFTVHSPDTTAALPSSQQPIPNSSFDLFEEALKLLSDGDRIITRKHTLPTAGEIDLALMQAIAAAKVKQRLCIERRWTFTVAGRVVTLKNEADKVVHWLNRFKSVGDVVANVDPVHAGLPWAGIRFLLEAAVSEANQITSLLVGCETALYMANRLKAHTDFLQGLPTTLTRTNFETHLTKLYAQIFRFLAQSITKYQASTFERAFKAFWDDGNIQDFEKSCEELERQVEINASNCDRTLSAQDRAHVEDLRVDLENVLENLKDLRKIQDSLDRIEVNYCLDRLPYAEGAMFNSYGNNPTTCHPETRVDLLRRIQSWAQEPSSKRIFWLNGMAGTGKSTISQTFAEWLTKQDHPRTMDLGASFFFKRNEGDRGSSSRFFPPLSGSSWSSYQSLGEQFKKLLDEPLQKINITNGGCLTLILVIDALDECETKNKTRKSDIEVILSLWSQLSQLKTVRLKLFLTSRPDLPIQLGFKDMSVDDYQDMVLHNEREVPLATIQHDILAFLKDQFSKIRKYYNARPRSGTALEEAWPGDNVLRTLVDMTIPLFIVAATVCRYIGDRKQHPGRKLERILEFQKQRKLGQLEQMGQTYLPVLTQQEGTFGEADEENEYYEEFRTIVGSIVILVEPLSIRSLVTLLEMDQDLIALRLDDLHSVLHIPTDYEIPVQTLHLSFSEFLLSDKIQVRPFRVDGPATHQMLLNKCLDLLSRSGGLRENICNFTYPGQPRGEVDSTIVNRDISPALQYACKYWVSHAQLCQTQIRDYDKVYKFLKKHFLHWLEALALINRISEAIEQLRVLQSLTASNASNDLSLFLEDARRIILTNRYIADLAPLQIYSSAMIFAPQNSVVRNVCCQIPRWIQKCPITPPIWSAELQTLEGHSGTVWSVAFSHDSKLASASGDMTVKIWDASTGSLQQTLDSYSCIVRSITFSHDSKLLVLASEDKTVKIWDAGTGSLQQTLEAHNCSRVRSVAFSHDSKLLVSVSDDKTVTIWDAGTDSPQQSVKATANFSCLLFHNTDSS</sequence>
<dbReference type="PANTHER" id="PTHR10039">
    <property type="entry name" value="AMELOGENIN"/>
    <property type="match status" value="1"/>
</dbReference>
<gene>
    <name evidence="6" type="ORF">BJ875DRAFT_490520</name>
</gene>
<keyword evidence="1 3" id="KW-0853">WD repeat</keyword>
<dbReference type="OrthoDB" id="674604at2759"/>
<evidence type="ECO:0000256" key="3">
    <source>
        <dbReference type="PROSITE-ProRule" id="PRU00221"/>
    </source>
</evidence>
<accession>A0A9P7Y7P0</accession>
<dbReference type="PANTHER" id="PTHR10039:SF17">
    <property type="entry name" value="FUNGAL STAND N-TERMINAL GOODBYE DOMAIN-CONTAINING PROTEIN-RELATED"/>
    <property type="match status" value="1"/>
</dbReference>
<dbReference type="PROSITE" id="PS50294">
    <property type="entry name" value="WD_REPEATS_REGION"/>
    <property type="match status" value="3"/>
</dbReference>
<feature type="repeat" description="WD" evidence="3">
    <location>
        <begin position="938"/>
        <end position="978"/>
    </location>
</feature>